<comment type="caution">
    <text evidence="2">The sequence shown here is derived from an EMBL/GenBank/DDBJ whole genome shotgun (WGS) entry which is preliminary data.</text>
</comment>
<dbReference type="AlphaFoldDB" id="A0AAE0YK76"/>
<reference evidence="2" key="1">
    <citation type="journal article" date="2023" name="G3 (Bethesda)">
        <title>A reference genome for the long-term kleptoplast-retaining sea slug Elysia crispata morphotype clarki.</title>
        <authorList>
            <person name="Eastman K.E."/>
            <person name="Pendleton A.L."/>
            <person name="Shaikh M.A."/>
            <person name="Suttiyut T."/>
            <person name="Ogas R."/>
            <person name="Tomko P."/>
            <person name="Gavelis G."/>
            <person name="Widhalm J.R."/>
            <person name="Wisecaver J.H."/>
        </authorList>
    </citation>
    <scope>NUCLEOTIDE SEQUENCE</scope>
    <source>
        <strain evidence="2">ECLA1</strain>
    </source>
</reference>
<feature type="region of interest" description="Disordered" evidence="1">
    <location>
        <begin position="18"/>
        <end position="60"/>
    </location>
</feature>
<gene>
    <name evidence="2" type="ORF">RRG08_039479</name>
</gene>
<evidence type="ECO:0000313" key="3">
    <source>
        <dbReference type="Proteomes" id="UP001283361"/>
    </source>
</evidence>
<proteinExistence type="predicted"/>
<accession>A0AAE0YK76</accession>
<feature type="compositionally biased region" description="Polar residues" evidence="1">
    <location>
        <begin position="49"/>
        <end position="60"/>
    </location>
</feature>
<name>A0AAE0YK76_9GAST</name>
<dbReference type="Proteomes" id="UP001283361">
    <property type="component" value="Unassembled WGS sequence"/>
</dbReference>
<feature type="region of interest" description="Disordered" evidence="1">
    <location>
        <begin position="126"/>
        <end position="159"/>
    </location>
</feature>
<keyword evidence="3" id="KW-1185">Reference proteome</keyword>
<sequence>MVICRVRACRLRQAQGEQSTEYNSDRVRPQLSTAADGGSAELSLPTGASPGSSESRSGTRGQNLRLFTQPLHPGPLLEGGGCCSCRNCCSDCQQSASTTLVDQVGPLPLASLEHQSIPLALKTSPVDEMESLPTGETQARPRSSLPHHANPPTFQPHNQVKQSAAIDSRLTYLVAVNLKETANPVCGVPPSLSKQRQDYDTTKSHAARLVQGIEHSPWGDDLVQKSIPRVGKVVLHWLFRSDYPSPCKEGSQGGSEAFLVFFMELNTLSSL</sequence>
<evidence type="ECO:0000256" key="1">
    <source>
        <dbReference type="SAM" id="MobiDB-lite"/>
    </source>
</evidence>
<evidence type="ECO:0000313" key="2">
    <source>
        <dbReference type="EMBL" id="KAK3748226.1"/>
    </source>
</evidence>
<protein>
    <submittedName>
        <fullName evidence="2">Uncharacterized protein</fullName>
    </submittedName>
</protein>
<dbReference type="EMBL" id="JAWDGP010006036">
    <property type="protein sequence ID" value="KAK3748226.1"/>
    <property type="molecule type" value="Genomic_DNA"/>
</dbReference>
<organism evidence="2 3">
    <name type="scientific">Elysia crispata</name>
    <name type="common">lettuce slug</name>
    <dbReference type="NCBI Taxonomy" id="231223"/>
    <lineage>
        <taxon>Eukaryota</taxon>
        <taxon>Metazoa</taxon>
        <taxon>Spiralia</taxon>
        <taxon>Lophotrochozoa</taxon>
        <taxon>Mollusca</taxon>
        <taxon>Gastropoda</taxon>
        <taxon>Heterobranchia</taxon>
        <taxon>Euthyneura</taxon>
        <taxon>Panpulmonata</taxon>
        <taxon>Sacoglossa</taxon>
        <taxon>Placobranchoidea</taxon>
        <taxon>Plakobranchidae</taxon>
        <taxon>Elysia</taxon>
    </lineage>
</organism>